<dbReference type="Proteomes" id="UP001227126">
    <property type="component" value="Unassembled WGS sequence"/>
</dbReference>
<dbReference type="InterPro" id="IPR027417">
    <property type="entry name" value="P-loop_NTPase"/>
</dbReference>
<reference evidence="1 2" key="1">
    <citation type="submission" date="2023-05" db="EMBL/GenBank/DDBJ databases">
        <title>Sedimentitalea sp. nov. JM2-8.</title>
        <authorList>
            <person name="Huang J."/>
        </authorList>
    </citation>
    <scope>NUCLEOTIDE SEQUENCE [LARGE SCALE GENOMIC DNA]</scope>
    <source>
        <strain evidence="1 2">JM2-8</strain>
    </source>
</reference>
<accession>A0ABT7FE52</accession>
<gene>
    <name evidence="1" type="ORF">QO034_09750</name>
</gene>
<sequence>MSRRLVLHLGVQKTGSTSLHRFLGENADRLAGRLAVLTPVKGSPMRALGRAATRFSLLPTPENRAALAGAARQVRECLPAGETPVLISHENLCGAMPGNGGVVTLYPRIEPILAVLEEVFAPMRPEIVIYSRDMADWKRSVYGQAVRSDAYSGTRAQFLDQTADCGTWNDLEDRLVAHLGADRCRVFRLEDEADETRPGGQLLRHAGLSDAEIAALTPITGRRNPSLNAGALEFLRQINGLNLDRRARRAVADLVGSRQSLFKANVA</sequence>
<protein>
    <recommendedName>
        <fullName evidence="3">Sulfotransferase family protein</fullName>
    </recommendedName>
</protein>
<evidence type="ECO:0000313" key="2">
    <source>
        <dbReference type="Proteomes" id="UP001227126"/>
    </source>
</evidence>
<comment type="caution">
    <text evidence="1">The sequence shown here is derived from an EMBL/GenBank/DDBJ whole genome shotgun (WGS) entry which is preliminary data.</text>
</comment>
<evidence type="ECO:0000313" key="1">
    <source>
        <dbReference type="EMBL" id="MDK3073393.1"/>
    </source>
</evidence>
<dbReference type="RefSeq" id="WP_284485331.1">
    <property type="nucleotide sequence ID" value="NZ_JASNJE010000009.1"/>
</dbReference>
<dbReference type="SUPFAM" id="SSF52540">
    <property type="entry name" value="P-loop containing nucleoside triphosphate hydrolases"/>
    <property type="match status" value="1"/>
</dbReference>
<name>A0ABT7FE52_9RHOB</name>
<proteinExistence type="predicted"/>
<evidence type="ECO:0008006" key="3">
    <source>
        <dbReference type="Google" id="ProtNLM"/>
    </source>
</evidence>
<keyword evidence="2" id="KW-1185">Reference proteome</keyword>
<dbReference type="EMBL" id="JASNJE010000009">
    <property type="protein sequence ID" value="MDK3073393.1"/>
    <property type="molecule type" value="Genomic_DNA"/>
</dbReference>
<organism evidence="1 2">
    <name type="scientific">Sedimentitalea xiamensis</name>
    <dbReference type="NCBI Taxonomy" id="3050037"/>
    <lineage>
        <taxon>Bacteria</taxon>
        <taxon>Pseudomonadati</taxon>
        <taxon>Pseudomonadota</taxon>
        <taxon>Alphaproteobacteria</taxon>
        <taxon>Rhodobacterales</taxon>
        <taxon>Paracoccaceae</taxon>
        <taxon>Sedimentitalea</taxon>
    </lineage>
</organism>